<dbReference type="InterPro" id="IPR036291">
    <property type="entry name" value="NAD(P)-bd_dom_sf"/>
</dbReference>
<evidence type="ECO:0000313" key="3">
    <source>
        <dbReference type="Proteomes" id="UP001500711"/>
    </source>
</evidence>
<dbReference type="PANTHER" id="PTHR43162:SF1">
    <property type="entry name" value="PRESTALK A DIFFERENTIATION PROTEIN A"/>
    <property type="match status" value="1"/>
</dbReference>
<dbReference type="Proteomes" id="UP001500711">
    <property type="component" value="Unassembled WGS sequence"/>
</dbReference>
<accession>A0ABP7BDU3</accession>
<dbReference type="EMBL" id="BAABBE010000014">
    <property type="protein sequence ID" value="GAA3657799.1"/>
    <property type="molecule type" value="Genomic_DNA"/>
</dbReference>
<dbReference type="Gene3D" id="3.90.25.10">
    <property type="entry name" value="UDP-galactose 4-epimerase, domain 1"/>
    <property type="match status" value="1"/>
</dbReference>
<sequence>MNFHPWSIAAPSRWLGPMSQEILVIGATGKTGRRVVRTLEESGVEVRPVSRSSAIRFDWSDESTWKPALHGVTAAYVIAPSDPAAAAPFVELAQAEGVRRLVALSGRGLDETPEQLFQGMAATERALHASDLSWTVLRANNFNQNFSEEIWESEVRAGRLSLPVDDTPEPFVDVQDIAEVAAVVLTSDGEHDGQTYNLTGPEAITFAAALQKISPTIELVKLTPAEYRETLLSYGVSEEETAELNGMFEAMRDGLLATPTDDVSRLLGRPATSFDTYVANTWR</sequence>
<keyword evidence="3" id="KW-1185">Reference proteome</keyword>
<feature type="domain" description="NAD(P)-binding" evidence="1">
    <location>
        <begin position="26"/>
        <end position="186"/>
    </location>
</feature>
<protein>
    <submittedName>
        <fullName evidence="2">NAD(P)H-binding protein</fullName>
    </submittedName>
</protein>
<proteinExistence type="predicted"/>
<organism evidence="2 3">
    <name type="scientific">Lentzea roselyniae</name>
    <dbReference type="NCBI Taxonomy" id="531940"/>
    <lineage>
        <taxon>Bacteria</taxon>
        <taxon>Bacillati</taxon>
        <taxon>Actinomycetota</taxon>
        <taxon>Actinomycetes</taxon>
        <taxon>Pseudonocardiales</taxon>
        <taxon>Pseudonocardiaceae</taxon>
        <taxon>Lentzea</taxon>
    </lineage>
</organism>
<dbReference type="SUPFAM" id="SSF51735">
    <property type="entry name" value="NAD(P)-binding Rossmann-fold domains"/>
    <property type="match status" value="1"/>
</dbReference>
<comment type="caution">
    <text evidence="2">The sequence shown here is derived from an EMBL/GenBank/DDBJ whole genome shotgun (WGS) entry which is preliminary data.</text>
</comment>
<reference evidence="3" key="1">
    <citation type="journal article" date="2019" name="Int. J. Syst. Evol. Microbiol.">
        <title>The Global Catalogue of Microorganisms (GCM) 10K type strain sequencing project: providing services to taxonomists for standard genome sequencing and annotation.</title>
        <authorList>
            <consortium name="The Broad Institute Genomics Platform"/>
            <consortium name="The Broad Institute Genome Sequencing Center for Infectious Disease"/>
            <person name="Wu L."/>
            <person name="Ma J."/>
        </authorList>
    </citation>
    <scope>NUCLEOTIDE SEQUENCE [LARGE SCALE GENOMIC DNA]</scope>
    <source>
        <strain evidence="3">JCM 17494</strain>
    </source>
</reference>
<dbReference type="PANTHER" id="PTHR43162">
    <property type="match status" value="1"/>
</dbReference>
<name>A0ABP7BDU3_9PSEU</name>
<evidence type="ECO:0000259" key="1">
    <source>
        <dbReference type="Pfam" id="PF13460"/>
    </source>
</evidence>
<dbReference type="InterPro" id="IPR051604">
    <property type="entry name" value="Ergot_Alk_Oxidoreductase"/>
</dbReference>
<dbReference type="Gene3D" id="3.40.50.720">
    <property type="entry name" value="NAD(P)-binding Rossmann-like Domain"/>
    <property type="match status" value="1"/>
</dbReference>
<gene>
    <name evidence="2" type="ORF">GCM10022267_49920</name>
</gene>
<dbReference type="Pfam" id="PF13460">
    <property type="entry name" value="NAD_binding_10"/>
    <property type="match status" value="1"/>
</dbReference>
<dbReference type="InterPro" id="IPR016040">
    <property type="entry name" value="NAD(P)-bd_dom"/>
</dbReference>
<evidence type="ECO:0000313" key="2">
    <source>
        <dbReference type="EMBL" id="GAA3657799.1"/>
    </source>
</evidence>